<dbReference type="SUPFAM" id="SSF81321">
    <property type="entry name" value="Family A G protein-coupled receptor-like"/>
    <property type="match status" value="1"/>
</dbReference>
<dbReference type="InterPro" id="IPR000276">
    <property type="entry name" value="GPCR_Rhodpsn"/>
</dbReference>
<evidence type="ECO:0000256" key="12">
    <source>
        <dbReference type="ARBA" id="ARBA00023224"/>
    </source>
</evidence>
<keyword evidence="6 14" id="KW-1133">Transmembrane helix</keyword>
<keyword evidence="11" id="KW-0325">Glycoprotein</keyword>
<dbReference type="PRINTS" id="PR00245">
    <property type="entry name" value="OLFACTORYR"/>
</dbReference>
<feature type="transmembrane region" description="Helical" evidence="14">
    <location>
        <begin position="140"/>
        <end position="157"/>
    </location>
</feature>
<dbReference type="Pfam" id="PF13853">
    <property type="entry name" value="7tm_4"/>
    <property type="match status" value="1"/>
</dbReference>
<keyword evidence="5 14" id="KW-0552">Olfaction</keyword>
<dbReference type="InterPro" id="IPR050939">
    <property type="entry name" value="Olfactory_GPCR1"/>
</dbReference>
<evidence type="ECO:0000313" key="17">
    <source>
        <dbReference type="RefSeq" id="XP_033816480.1"/>
    </source>
</evidence>
<keyword evidence="12 13" id="KW-0807">Transducer</keyword>
<feature type="transmembrane region" description="Helical" evidence="14">
    <location>
        <begin position="102"/>
        <end position="120"/>
    </location>
</feature>
<dbReference type="Proteomes" id="UP000515159">
    <property type="component" value="Chromosome 10"/>
</dbReference>
<feature type="transmembrane region" description="Helical" evidence="14">
    <location>
        <begin position="200"/>
        <end position="221"/>
    </location>
</feature>
<accession>A0A6P8SCU9</accession>
<dbReference type="FunFam" id="1.20.1070.10:FF:000001">
    <property type="entry name" value="Olfactory receptor"/>
    <property type="match status" value="1"/>
</dbReference>
<comment type="subcellular location">
    <subcellularLocation>
        <location evidence="1 14">Cell membrane</location>
        <topology evidence="1 14">Multi-pass membrane protein</topology>
    </subcellularLocation>
</comment>
<keyword evidence="8 14" id="KW-0472">Membrane</keyword>
<reference evidence="17" key="1">
    <citation type="submission" date="2025-08" db="UniProtKB">
        <authorList>
            <consortium name="RefSeq"/>
        </authorList>
    </citation>
    <scope>IDENTIFICATION</scope>
</reference>
<evidence type="ECO:0000256" key="14">
    <source>
        <dbReference type="RuleBase" id="RU363047"/>
    </source>
</evidence>
<evidence type="ECO:0000256" key="10">
    <source>
        <dbReference type="ARBA" id="ARBA00023170"/>
    </source>
</evidence>
<keyword evidence="3 14" id="KW-0716">Sensory transduction</keyword>
<dbReference type="InParanoid" id="A0A6P8SCU9"/>
<feature type="transmembrane region" description="Helical" evidence="14">
    <location>
        <begin position="26"/>
        <end position="49"/>
    </location>
</feature>
<dbReference type="GO" id="GO:0004984">
    <property type="term" value="F:olfactory receptor activity"/>
    <property type="evidence" value="ECO:0007669"/>
    <property type="project" value="InterPro"/>
</dbReference>
<dbReference type="GeneID" id="117367727"/>
<evidence type="ECO:0000256" key="2">
    <source>
        <dbReference type="ARBA" id="ARBA00022475"/>
    </source>
</evidence>
<keyword evidence="2 14" id="KW-1003">Cell membrane</keyword>
<evidence type="ECO:0000256" key="8">
    <source>
        <dbReference type="ARBA" id="ARBA00023136"/>
    </source>
</evidence>
<dbReference type="PRINTS" id="PR00237">
    <property type="entry name" value="GPCRRHODOPSN"/>
</dbReference>
<dbReference type="InterPro" id="IPR000725">
    <property type="entry name" value="Olfact_rcpt"/>
</dbReference>
<evidence type="ECO:0000256" key="3">
    <source>
        <dbReference type="ARBA" id="ARBA00022606"/>
    </source>
</evidence>
<evidence type="ECO:0000256" key="1">
    <source>
        <dbReference type="ARBA" id="ARBA00004651"/>
    </source>
</evidence>
<dbReference type="PROSITE" id="PS50262">
    <property type="entry name" value="G_PROTEIN_RECEP_F1_2"/>
    <property type="match status" value="1"/>
</dbReference>
<feature type="transmembrane region" description="Helical" evidence="14">
    <location>
        <begin position="274"/>
        <end position="292"/>
    </location>
</feature>
<dbReference type="KEGG" id="gsh:117367727"/>
<dbReference type="GO" id="GO:0004930">
    <property type="term" value="F:G protein-coupled receptor activity"/>
    <property type="evidence" value="ECO:0007669"/>
    <property type="project" value="UniProtKB-KW"/>
</dbReference>
<keyword evidence="9" id="KW-1015">Disulfide bond</keyword>
<feature type="transmembrane region" description="Helical" evidence="14">
    <location>
        <begin position="242"/>
        <end position="262"/>
    </location>
</feature>
<evidence type="ECO:0000256" key="13">
    <source>
        <dbReference type="RuleBase" id="RU000688"/>
    </source>
</evidence>
<dbReference type="PROSITE" id="PS00237">
    <property type="entry name" value="G_PROTEIN_RECEP_F1_1"/>
    <property type="match status" value="1"/>
</dbReference>
<keyword evidence="10 13" id="KW-0675">Receptor</keyword>
<feature type="transmembrane region" description="Helical" evidence="14">
    <location>
        <begin position="61"/>
        <end position="82"/>
    </location>
</feature>
<protein>
    <recommendedName>
        <fullName evidence="14">Olfactory receptor</fullName>
    </recommendedName>
</protein>
<comment type="similarity">
    <text evidence="13">Belongs to the G-protein coupled receptor 1 family.</text>
</comment>
<dbReference type="GO" id="GO:0005886">
    <property type="term" value="C:plasma membrane"/>
    <property type="evidence" value="ECO:0007669"/>
    <property type="project" value="UniProtKB-SubCell"/>
</dbReference>
<dbReference type="InterPro" id="IPR017452">
    <property type="entry name" value="GPCR_Rhodpsn_7TM"/>
</dbReference>
<dbReference type="RefSeq" id="XP_033816480.1">
    <property type="nucleotide sequence ID" value="XM_033960589.1"/>
</dbReference>
<evidence type="ECO:0000256" key="4">
    <source>
        <dbReference type="ARBA" id="ARBA00022692"/>
    </source>
</evidence>
<name>A0A6P8SCU9_GEOSA</name>
<dbReference type="PANTHER" id="PTHR24242:SF227">
    <property type="entry name" value="OLFACTORY RECEPTOR"/>
    <property type="match status" value="1"/>
</dbReference>
<dbReference type="Gene3D" id="1.20.1070.10">
    <property type="entry name" value="Rhodopsin 7-helix transmembrane proteins"/>
    <property type="match status" value="1"/>
</dbReference>
<gene>
    <name evidence="17" type="primary">LOC117367727</name>
</gene>
<keyword evidence="16" id="KW-1185">Reference proteome</keyword>
<evidence type="ECO:0000256" key="11">
    <source>
        <dbReference type="ARBA" id="ARBA00023180"/>
    </source>
</evidence>
<evidence type="ECO:0000259" key="15">
    <source>
        <dbReference type="PROSITE" id="PS50262"/>
    </source>
</evidence>
<evidence type="ECO:0000256" key="7">
    <source>
        <dbReference type="ARBA" id="ARBA00023040"/>
    </source>
</evidence>
<keyword evidence="4 13" id="KW-0812">Transmembrane</keyword>
<evidence type="ECO:0000256" key="9">
    <source>
        <dbReference type="ARBA" id="ARBA00023157"/>
    </source>
</evidence>
<organism evidence="16 17">
    <name type="scientific">Geotrypetes seraphini</name>
    <name type="common">Gaboon caecilian</name>
    <name type="synonym">Caecilia seraphini</name>
    <dbReference type="NCBI Taxonomy" id="260995"/>
    <lineage>
        <taxon>Eukaryota</taxon>
        <taxon>Metazoa</taxon>
        <taxon>Chordata</taxon>
        <taxon>Craniata</taxon>
        <taxon>Vertebrata</taxon>
        <taxon>Euteleostomi</taxon>
        <taxon>Amphibia</taxon>
        <taxon>Gymnophiona</taxon>
        <taxon>Geotrypetes</taxon>
    </lineage>
</organism>
<dbReference type="OrthoDB" id="6144223at2759"/>
<sequence length="338" mass="38374">MGTSNNSTVTEFIIAGFPGIHHIRHFLFVLLLLTYLLIITGNVVVFLIIRLQPRLHVPMYFFISILSFLELWYTAVTIPKMLSNLLDVTRSISFKGCLLQVYFLHSLGITEALLLTSMAYDRYLAICTPLHYPTIMTFQFGLKLTISCWLCGFLYPVPEIILISQLPFCGPNIIEHIFCDLSPVISLACTDTSTSVILDFALSACVISGPVSLIVLSYVRIIRVVLNIPSAEGRRKAFSTCATHLIVVVMFFGSVGFMYIRLTKTYSLNYDKSLAVVYSVLTPLCNPVIYSLRNKEIKDAIWKYLRFYMLFISYFICCSLKGKDRFSVSVYERTHFNG</sequence>
<evidence type="ECO:0000313" key="16">
    <source>
        <dbReference type="Proteomes" id="UP000515159"/>
    </source>
</evidence>
<keyword evidence="7 13" id="KW-0297">G-protein coupled receptor</keyword>
<dbReference type="PANTHER" id="PTHR24242">
    <property type="entry name" value="G-PROTEIN COUPLED RECEPTOR"/>
    <property type="match status" value="1"/>
</dbReference>
<dbReference type="AlphaFoldDB" id="A0A6P8SCU9"/>
<evidence type="ECO:0000256" key="6">
    <source>
        <dbReference type="ARBA" id="ARBA00022989"/>
    </source>
</evidence>
<evidence type="ECO:0000256" key="5">
    <source>
        <dbReference type="ARBA" id="ARBA00022725"/>
    </source>
</evidence>
<feature type="domain" description="G-protein coupled receptors family 1 profile" evidence="15">
    <location>
        <begin position="41"/>
        <end position="290"/>
    </location>
</feature>
<proteinExistence type="inferred from homology"/>